<keyword evidence="3" id="KW-1185">Reference proteome</keyword>
<protein>
    <submittedName>
        <fullName evidence="2">Uncharacterized protein</fullName>
    </submittedName>
</protein>
<sequence>MAAASVHNKKRGYLGWWIFIGVVCLALMTFGMMLGAKAGDTTNDEIFTNPLSIFSESAGQSGEPVE</sequence>
<evidence type="ECO:0000313" key="3">
    <source>
        <dbReference type="Proteomes" id="UP000185663"/>
    </source>
</evidence>
<keyword evidence="1" id="KW-1133">Transmembrane helix</keyword>
<dbReference type="EMBL" id="LT629776">
    <property type="protein sequence ID" value="SDS06693.1"/>
    <property type="molecule type" value="Genomic_DNA"/>
</dbReference>
<name>A0A1H1P685_9CELL</name>
<keyword evidence="1" id="KW-0472">Membrane</keyword>
<evidence type="ECO:0000313" key="2">
    <source>
        <dbReference type="EMBL" id="SDS06693.1"/>
    </source>
</evidence>
<reference evidence="2 3" key="1">
    <citation type="submission" date="2016-10" db="EMBL/GenBank/DDBJ databases">
        <authorList>
            <person name="de Groot N.N."/>
        </authorList>
    </citation>
    <scope>NUCLEOTIDE SEQUENCE [LARGE SCALE GENOMIC DNA]</scope>
    <source>
        <strain evidence="2 3">DSM 22126</strain>
    </source>
</reference>
<dbReference type="RefSeq" id="WP_029252706.1">
    <property type="nucleotide sequence ID" value="NZ_LT629776.1"/>
</dbReference>
<keyword evidence="1" id="KW-0812">Transmembrane</keyword>
<accession>A0A1H1P685</accession>
<dbReference type="AlphaFoldDB" id="A0A1H1P685"/>
<feature type="transmembrane region" description="Helical" evidence="1">
    <location>
        <begin position="12"/>
        <end position="34"/>
    </location>
</feature>
<gene>
    <name evidence="2" type="ORF">SAMN04489860_0721</name>
</gene>
<organism evidence="2 3">
    <name type="scientific">Paraoerskovia marina</name>
    <dbReference type="NCBI Taxonomy" id="545619"/>
    <lineage>
        <taxon>Bacteria</taxon>
        <taxon>Bacillati</taxon>
        <taxon>Actinomycetota</taxon>
        <taxon>Actinomycetes</taxon>
        <taxon>Micrococcales</taxon>
        <taxon>Cellulomonadaceae</taxon>
        <taxon>Paraoerskovia</taxon>
    </lineage>
</organism>
<proteinExistence type="predicted"/>
<evidence type="ECO:0000256" key="1">
    <source>
        <dbReference type="SAM" id="Phobius"/>
    </source>
</evidence>
<dbReference type="Proteomes" id="UP000185663">
    <property type="component" value="Chromosome I"/>
</dbReference>